<dbReference type="SUPFAM" id="SSF69318">
    <property type="entry name" value="Integrin alpha N-terminal domain"/>
    <property type="match status" value="2"/>
</dbReference>
<protein>
    <recommendedName>
        <fullName evidence="4">AB hydrolase-1 domain-containing protein</fullName>
    </recommendedName>
</protein>
<evidence type="ECO:0000256" key="2">
    <source>
        <dbReference type="SAM" id="Phobius"/>
    </source>
</evidence>
<dbReference type="PANTHER" id="PTHR11319">
    <property type="entry name" value="G PROTEIN-COUPLED RECEPTOR-RELATED"/>
    <property type="match status" value="1"/>
</dbReference>
<dbReference type="InterPro" id="IPR028994">
    <property type="entry name" value="Integrin_alpha_N"/>
</dbReference>
<name>A0A0L0DPH4_THETB</name>
<feature type="transmembrane region" description="Helical" evidence="2">
    <location>
        <begin position="2316"/>
        <end position="2335"/>
    </location>
</feature>
<proteinExistence type="predicted"/>
<dbReference type="Gene3D" id="2.10.50.10">
    <property type="entry name" value="Tumor Necrosis Factor Receptor, subunit A, domain 2"/>
    <property type="match status" value="1"/>
</dbReference>
<dbReference type="CDD" id="cd00185">
    <property type="entry name" value="TNFRSF"/>
    <property type="match status" value="1"/>
</dbReference>
<keyword evidence="2" id="KW-0472">Membrane</keyword>
<feature type="transmembrane region" description="Helical" evidence="2">
    <location>
        <begin position="2182"/>
        <end position="2209"/>
    </location>
</feature>
<dbReference type="SUPFAM" id="SSF57184">
    <property type="entry name" value="Growth factor receptor domain"/>
    <property type="match status" value="1"/>
</dbReference>
<dbReference type="Gene3D" id="3.40.50.1820">
    <property type="entry name" value="alpha/beta hydrolase"/>
    <property type="match status" value="1"/>
</dbReference>
<evidence type="ECO:0000313" key="6">
    <source>
        <dbReference type="Proteomes" id="UP000054408"/>
    </source>
</evidence>
<keyword evidence="6" id="KW-1185">Reference proteome</keyword>
<sequence>MHPLAASTAVAVLALILAALLSPPSPFASLPSSVDMLPLPLQEWAGLPGATSLPISVAGVTLDVFTILFECQKIGRRQCGLPLVLVHGFPTSSYDWHGVAGRLSADRNVIVLDLPGYGLSDKPLPADYAYSLFDQAKVVFAVAAHYGVTSAGLVCHDMGDSVCEEMVASAADGAPHAVGLDIAFVVFNNGGMKIDMASFRFSQVLLRLPLVGDAFVRLSNYAIFSRQIRSISSELLTSADIDAMWASLLYHDGAWRLPALIGYIDQRFKHGESRWMAALRATDIPLGFIWGARDTVAPPAMGAAIEADLSQAGFVWLPDLGHFAMVEDPDAWLNAFASLLPRLDTLVAAKIGGTHQFSPSYHCAVWVRESAPDRDLFASCHAPGPSRLEGFVIEAGPLFGLSGPPPPVEQQQLAVGDLDVDGYDEIVFGTNDGAFSKVIIRSEHRNVTTTVNDDAILGVWLYDIDGDLDLDIIALLKRVPLTLGAYLNLDGLGETFSPLNTFIADDDILRFCSTSLVIGHFVGDNSFPDLSCKDEAVNRPWVAAGRAGLTFDPVRELIAPADIYGSNPPLQADIFNIRDNLISTSELPPVELDVNGDGLDDLVYVTSAPKSVALAGMVYVARAATPIESGGINYTYGYVAQSQGAILARLPIKLNTGWSAFSAVDVDGNGAADLIALAKNVIVLLSGPIDASAGLRQFTLITAQSLTPEFVIDTFAVGAARGAGPEIFVTDVSSYSHIALLTAPPVSSPEAPLFPVYKPPTVNLIEFNKFRNPVFVGPLDVNRDGYPDGWAFFLGRVVFVAGWAAATPDSILTSPTFELERTANVAKTAVGAIDADGAADIVFTLTGSPSTFAYIKAADALAATPAAARQPTYITVPPSLPGVLTAAAEHIMLADVVGDGAGYDIIITNAEYLYWIRNEDNAGDYSVFAARFGADYPTPSTSFKPNDHFMTVLDVNADSRMDIVFTSGDLVTTSALFVFLADPAVHGEATYGATALATPFLCNTSSTLGMRLTALTHGLLLVNSSPLGADGTPSASAVNLIFNVEAAKNQYWACELPLPGASAGPAPQPRLFATQAGDQGRFGSSIRLVDANGDGVTDITGLDGNSGTGFNVALGKISAVGKFELALPAKLVDFTGVPAVSAFPVDADADGVIDLVFSDATGGLARASTRFGSSAILRGSVAAVDVATCGYTVDCIAAALAQLPPSATWTELLLPPGRYTGCAPLGLPIRPGVAVRLVGPPQDAAGANHVALDCQGSGVLFSVAGLRTKLGLTNVNIKATAVALDAGLAANDATPYPHAAIVALDGAELVLSNVRFDNCSSLAATRSAAADSAHTGYGSAVFVAGPASARLEHVVLSGNRAYASGGAIAAVGESVRLELIDVNAVDNSAMDGSGGAVMFAGTGLKSQLEVTRLTASANTASLGFGGVLAIAIPATSGVGTISVTDSVFTNNAAQYGAGIGVLPAPAALAAFNAGNLKLTGMTKVGLSLTGLQCTENTASVAGGCLFSKASHAAIAIAGAVWRDNVAVFGGALGGVFTGYLPLPATPDLKLVAPRADEQADTIGLAALGSRAAGYTDAIGGIFFSGPVDSIIRDNVADYGGAIFGCQMPMVFSDGGVDDAALPSWMNLNAGLNGGAQAKDGSTLFLCTPRTGSLPAMAPRALVKAPLEFLIPGRDAFLRPGPLSPPIVPVRPVSTPPYALMLESSVPSTAVSGVAFGTGRVGVVDALGQAVDSSSLELELTLDVAAGASLGLVLPGDALFVGPLVAAGGASIAQSIKLPLTGSGTSAGFDLALVALAGATADQVPIARAVSFPTPAVPVVATLLAGPPPAPALVGPPPAAATLPISVPISACGPGMGASAVPPPPLTAAPTLLLCITCPPNTYSGATSADPCTPCPTGAFADGNGNTNCTTCPALSTPLPSLGGTTCTCLPGAYSADKSGSPPCLPCPTGGVCAGGGSPAQPAPGFAPSDSSPDGFVSCGSGPGCGSQGCKRGYRGPECTDCEQDFFKLGQRCTKCDGRVVPMILVLFVLGIAVAGALLWFNTRTGEVHKFGAIMIGLNSLQITAIYGKLALNWGTLGETWMVITSLSTYNLDLLTLECLNDEVKWKVKWIFTLCLPLLFIIPFAIVFVVGLFFVRRAAKKTNETVEEAEVGDDLHSQDDEVAMTRDSLVDATKRAYYQLLGYWGLFPVAIIGTLLYVVGIPLAVCRLLFKKREQLSELEFALRYGFLVGRFTAEAFAYELAIMGRKIGVVLAMVVFRDVINKANAALFVLGVCLVHLTLTMPYCASLHNSMAIVCLAAVSLVLWGGTMQHDDMRPAIVLGGIVLNIVTMLGGFVLDWRQIRADEEGAGAEAFVGALDYDGALVDDGDDVKAGHAMRGMDSNSVSLDIMESDPRLDRADTVSISDVHADSLAADSLALSSVLAAPAAPTGEDIVPLPPPLTVPGNTSGSSTYSSSD</sequence>
<feature type="region of interest" description="Disordered" evidence="1">
    <location>
        <begin position="2427"/>
        <end position="2455"/>
    </location>
</feature>
<dbReference type="Pfam" id="PF12697">
    <property type="entry name" value="Abhydrolase_6"/>
    <property type="match status" value="1"/>
</dbReference>
<dbReference type="Gene3D" id="2.130.10.130">
    <property type="entry name" value="Integrin alpha, N-terminal"/>
    <property type="match status" value="1"/>
</dbReference>
<reference evidence="5 6" key="1">
    <citation type="submission" date="2010-05" db="EMBL/GenBank/DDBJ databases">
        <title>The Genome Sequence of Thecamonas trahens ATCC 50062.</title>
        <authorList>
            <consortium name="The Broad Institute Genome Sequencing Platform"/>
            <person name="Russ C."/>
            <person name="Cuomo C."/>
            <person name="Shea T."/>
            <person name="Young S.K."/>
            <person name="Zeng Q."/>
            <person name="Koehrsen M."/>
            <person name="Haas B."/>
            <person name="Borodovsky M."/>
            <person name="Guigo R."/>
            <person name="Alvarado L."/>
            <person name="Berlin A."/>
            <person name="Bochicchio J."/>
            <person name="Borenstein D."/>
            <person name="Chapman S."/>
            <person name="Chen Z."/>
            <person name="Freedman E."/>
            <person name="Gellesch M."/>
            <person name="Goldberg J."/>
            <person name="Griggs A."/>
            <person name="Gujja S."/>
            <person name="Heilman E."/>
            <person name="Heiman D."/>
            <person name="Hepburn T."/>
            <person name="Howarth C."/>
            <person name="Jen D."/>
            <person name="Larson L."/>
            <person name="Mehta T."/>
            <person name="Park D."/>
            <person name="Pearson M."/>
            <person name="Roberts A."/>
            <person name="Saif S."/>
            <person name="Shenoy N."/>
            <person name="Sisk P."/>
            <person name="Stolte C."/>
            <person name="Sykes S."/>
            <person name="Thomson T."/>
            <person name="Walk T."/>
            <person name="White J."/>
            <person name="Yandava C."/>
            <person name="Burger G."/>
            <person name="Gray M.W."/>
            <person name="Holland P.W.H."/>
            <person name="King N."/>
            <person name="Lang F.B.F."/>
            <person name="Roger A.J."/>
            <person name="Ruiz-Trillo I."/>
            <person name="Lander E."/>
            <person name="Nusbaum C."/>
        </authorList>
    </citation>
    <scope>NUCLEOTIDE SEQUENCE [LARGE SCALE GENOMIC DNA]</scope>
    <source>
        <strain evidence="5 6">ATCC 50062</strain>
    </source>
</reference>
<dbReference type="eggNOG" id="KOG4178">
    <property type="taxonomic scope" value="Eukaryota"/>
</dbReference>
<feature type="transmembrane region" description="Helical" evidence="2">
    <location>
        <begin position="2287"/>
        <end position="2304"/>
    </location>
</feature>
<feature type="transmembrane region" description="Helical" evidence="2">
    <location>
        <begin position="2221"/>
        <end position="2242"/>
    </location>
</feature>
<keyword evidence="3" id="KW-0732">Signal</keyword>
<dbReference type="SUPFAM" id="SSF51126">
    <property type="entry name" value="Pectin lyase-like"/>
    <property type="match status" value="1"/>
</dbReference>
<gene>
    <name evidence="5" type="ORF">AMSG_12303</name>
</gene>
<feature type="chain" id="PRO_5005537803" description="AB hydrolase-1 domain-containing protein" evidence="3">
    <location>
        <begin position="29"/>
        <end position="2455"/>
    </location>
</feature>
<dbReference type="STRING" id="461836.A0A0L0DPH4"/>
<feature type="transmembrane region" description="Helical" evidence="2">
    <location>
        <begin position="2263"/>
        <end position="2281"/>
    </location>
</feature>
<dbReference type="PANTHER" id="PTHR11319:SF35">
    <property type="entry name" value="OUTER MEMBRANE PROTEIN PMPC-RELATED"/>
    <property type="match status" value="1"/>
</dbReference>
<dbReference type="InterPro" id="IPR011050">
    <property type="entry name" value="Pectin_lyase_fold/virulence"/>
</dbReference>
<accession>A0A0L0DPH4</accession>
<dbReference type="InterPro" id="IPR029058">
    <property type="entry name" value="AB_hydrolase_fold"/>
</dbReference>
<dbReference type="Proteomes" id="UP000054408">
    <property type="component" value="Unassembled WGS sequence"/>
</dbReference>
<dbReference type="GeneID" id="25570217"/>
<organism evidence="5 6">
    <name type="scientific">Thecamonas trahens ATCC 50062</name>
    <dbReference type="NCBI Taxonomy" id="461836"/>
    <lineage>
        <taxon>Eukaryota</taxon>
        <taxon>Apusozoa</taxon>
        <taxon>Apusomonadida</taxon>
        <taxon>Apusomonadidae</taxon>
        <taxon>Thecamonas</taxon>
    </lineage>
</organism>
<evidence type="ECO:0000313" key="5">
    <source>
        <dbReference type="EMBL" id="KNC54160.1"/>
    </source>
</evidence>
<feature type="signal peptide" evidence="3">
    <location>
        <begin position="1"/>
        <end position="28"/>
    </location>
</feature>
<dbReference type="InterPro" id="IPR000073">
    <property type="entry name" value="AB_hydrolase_1"/>
</dbReference>
<evidence type="ECO:0000256" key="3">
    <source>
        <dbReference type="SAM" id="SignalP"/>
    </source>
</evidence>
<feature type="compositionally biased region" description="Low complexity" evidence="1">
    <location>
        <begin position="2445"/>
        <end position="2455"/>
    </location>
</feature>
<feature type="transmembrane region" description="Helical" evidence="2">
    <location>
        <begin position="2109"/>
        <end position="2134"/>
    </location>
</feature>
<dbReference type="RefSeq" id="XP_013754011.1">
    <property type="nucleotide sequence ID" value="XM_013898557.1"/>
</dbReference>
<evidence type="ECO:0000259" key="4">
    <source>
        <dbReference type="Pfam" id="PF12697"/>
    </source>
</evidence>
<keyword evidence="2" id="KW-0812">Transmembrane</keyword>
<evidence type="ECO:0000256" key="1">
    <source>
        <dbReference type="SAM" id="MobiDB-lite"/>
    </source>
</evidence>
<keyword evidence="2" id="KW-1133">Transmembrane helix</keyword>
<dbReference type="EMBL" id="GL349486">
    <property type="protein sequence ID" value="KNC54160.1"/>
    <property type="molecule type" value="Genomic_DNA"/>
</dbReference>
<dbReference type="SUPFAM" id="SSF53474">
    <property type="entry name" value="alpha/beta-Hydrolases"/>
    <property type="match status" value="1"/>
</dbReference>
<dbReference type="OrthoDB" id="7130006at2759"/>
<feature type="domain" description="AB hydrolase-1" evidence="4">
    <location>
        <begin position="83"/>
        <end position="332"/>
    </location>
</feature>
<feature type="transmembrane region" description="Helical" evidence="2">
    <location>
        <begin position="2019"/>
        <end position="2040"/>
    </location>
</feature>
<dbReference type="InterPro" id="IPR009030">
    <property type="entry name" value="Growth_fac_rcpt_cys_sf"/>
</dbReference>